<evidence type="ECO:0000313" key="3">
    <source>
        <dbReference type="Proteomes" id="UP000663992"/>
    </source>
</evidence>
<dbReference type="SUPFAM" id="SSF111369">
    <property type="entry name" value="HlyD-like secretion proteins"/>
    <property type="match status" value="1"/>
</dbReference>
<dbReference type="PRINTS" id="PR01490">
    <property type="entry name" value="RTXTOXIND"/>
</dbReference>
<dbReference type="PANTHER" id="PTHR30386:SF17">
    <property type="entry name" value="ALKALINE PROTEASE SECRETION PROTEIN APRE"/>
    <property type="match status" value="1"/>
</dbReference>
<dbReference type="Gene3D" id="2.40.50.100">
    <property type="match status" value="1"/>
</dbReference>
<gene>
    <name evidence="2" type="ORF">J0A65_24660</name>
</gene>
<accession>A0ABS3D2P6</accession>
<dbReference type="Gene3D" id="1.10.287.470">
    <property type="entry name" value="Helix hairpin bin"/>
    <property type="match status" value="1"/>
</dbReference>
<dbReference type="InterPro" id="IPR050739">
    <property type="entry name" value="MFP"/>
</dbReference>
<comment type="caution">
    <text evidence="2">The sequence shown here is derived from an EMBL/GenBank/DDBJ whole genome shotgun (WGS) entry which is preliminary data.</text>
</comment>
<proteinExistence type="predicted"/>
<feature type="non-terminal residue" evidence="2">
    <location>
        <position position="156"/>
    </location>
</feature>
<keyword evidence="1" id="KW-0812">Transmembrane</keyword>
<dbReference type="Proteomes" id="UP000663992">
    <property type="component" value="Unassembled WGS sequence"/>
</dbReference>
<reference evidence="2 3" key="1">
    <citation type="submission" date="2021-03" db="EMBL/GenBank/DDBJ databases">
        <title>novel species isolated from a fishpond in China.</title>
        <authorList>
            <person name="Lu H."/>
            <person name="Cai Z."/>
        </authorList>
    </citation>
    <scope>NUCLEOTIDE SEQUENCE [LARGE SCALE GENOMIC DNA]</scope>
    <source>
        <strain evidence="2 3">Y57</strain>
    </source>
</reference>
<keyword evidence="3" id="KW-1185">Reference proteome</keyword>
<protein>
    <submittedName>
        <fullName evidence="2">Biotin/lipoyl-binding protein</fullName>
    </submittedName>
</protein>
<organism evidence="2 3">
    <name type="scientific">Bowmanella yangjiangensis</name>
    <dbReference type="NCBI Taxonomy" id="2811230"/>
    <lineage>
        <taxon>Bacteria</taxon>
        <taxon>Pseudomonadati</taxon>
        <taxon>Pseudomonadota</taxon>
        <taxon>Gammaproteobacteria</taxon>
        <taxon>Alteromonadales</taxon>
        <taxon>Alteromonadaceae</taxon>
        <taxon>Bowmanella</taxon>
    </lineage>
</organism>
<keyword evidence="1" id="KW-0472">Membrane</keyword>
<keyword evidence="1" id="KW-1133">Transmembrane helix</keyword>
<dbReference type="EMBL" id="JAFKCS010000377">
    <property type="protein sequence ID" value="MBN7823080.1"/>
    <property type="molecule type" value="Genomic_DNA"/>
</dbReference>
<name>A0ABS3D2P6_9ALTE</name>
<feature type="transmembrane region" description="Helical" evidence="1">
    <location>
        <begin position="21"/>
        <end position="39"/>
    </location>
</feature>
<dbReference type="PANTHER" id="PTHR30386">
    <property type="entry name" value="MEMBRANE FUSION SUBUNIT OF EMRAB-TOLC MULTIDRUG EFFLUX PUMP"/>
    <property type="match status" value="1"/>
</dbReference>
<sequence length="156" mass="16605">MSAPAPVQGLHAVDAGAPTRLGWWLLLVGFGGFLAWAALAPLDRGVPVSGTVMVSGNRQAVQHPVGGTVRRILARDGDMVQAGQALLELDDQALRAQAEALRAQLIGSRASADRLAAERDTAEHIDFDPWLLARGDDVLVSASLELQRQLFASHQQ</sequence>
<evidence type="ECO:0000313" key="2">
    <source>
        <dbReference type="EMBL" id="MBN7823080.1"/>
    </source>
</evidence>
<dbReference type="RefSeq" id="WP_206596880.1">
    <property type="nucleotide sequence ID" value="NZ_JAFKCS010000377.1"/>
</dbReference>
<evidence type="ECO:0000256" key="1">
    <source>
        <dbReference type="SAM" id="Phobius"/>
    </source>
</evidence>